<gene>
    <name evidence="2" type="ORF">MCOR_12494</name>
</gene>
<dbReference type="InterPro" id="IPR036116">
    <property type="entry name" value="FN3_sf"/>
</dbReference>
<keyword evidence="3" id="KW-1185">Reference proteome</keyword>
<dbReference type="OrthoDB" id="6135148at2759"/>
<dbReference type="Proteomes" id="UP000507470">
    <property type="component" value="Unassembled WGS sequence"/>
</dbReference>
<dbReference type="InterPro" id="IPR003961">
    <property type="entry name" value="FN3_dom"/>
</dbReference>
<evidence type="ECO:0000313" key="3">
    <source>
        <dbReference type="Proteomes" id="UP000507470"/>
    </source>
</evidence>
<dbReference type="AlphaFoldDB" id="A0A6J8B1K0"/>
<feature type="domain" description="Fibronectin type-III" evidence="1">
    <location>
        <begin position="1"/>
        <end position="101"/>
    </location>
</feature>
<dbReference type="EMBL" id="CACVKT020002154">
    <property type="protein sequence ID" value="CAC5375534.1"/>
    <property type="molecule type" value="Genomic_DNA"/>
</dbReference>
<organism evidence="2 3">
    <name type="scientific">Mytilus coruscus</name>
    <name type="common">Sea mussel</name>
    <dbReference type="NCBI Taxonomy" id="42192"/>
    <lineage>
        <taxon>Eukaryota</taxon>
        <taxon>Metazoa</taxon>
        <taxon>Spiralia</taxon>
        <taxon>Lophotrochozoa</taxon>
        <taxon>Mollusca</taxon>
        <taxon>Bivalvia</taxon>
        <taxon>Autobranchia</taxon>
        <taxon>Pteriomorphia</taxon>
        <taxon>Mytilida</taxon>
        <taxon>Mytiloidea</taxon>
        <taxon>Mytilidae</taxon>
        <taxon>Mytilinae</taxon>
        <taxon>Mytilus</taxon>
    </lineage>
</organism>
<sequence length="150" mass="17516">MEPQSQITKITASNTTIRLEFEVPCDSVEAPIMYDISYTSLDHSCTGDQTNVTSWLECFPLRPCEITGLFSYWDYFIKVQESSENNVGVWSNEYKVTTFHSVYNQTRCSVYGLEEYWQYEVTIIAHTVRGNKQYKHPRYIRTKQSGTNHI</sequence>
<accession>A0A6J8B1K0</accession>
<dbReference type="SUPFAM" id="SSF49265">
    <property type="entry name" value="Fibronectin type III"/>
    <property type="match status" value="1"/>
</dbReference>
<dbReference type="PROSITE" id="PS50853">
    <property type="entry name" value="FN3"/>
    <property type="match status" value="1"/>
</dbReference>
<protein>
    <recommendedName>
        <fullName evidence="1">Fibronectin type-III domain-containing protein</fullName>
    </recommendedName>
</protein>
<name>A0A6J8B1K0_MYTCO</name>
<evidence type="ECO:0000313" key="2">
    <source>
        <dbReference type="EMBL" id="CAC5375534.1"/>
    </source>
</evidence>
<dbReference type="Gene3D" id="2.60.40.10">
    <property type="entry name" value="Immunoglobulins"/>
    <property type="match status" value="1"/>
</dbReference>
<proteinExistence type="predicted"/>
<evidence type="ECO:0000259" key="1">
    <source>
        <dbReference type="PROSITE" id="PS50853"/>
    </source>
</evidence>
<dbReference type="InterPro" id="IPR013783">
    <property type="entry name" value="Ig-like_fold"/>
</dbReference>
<reference evidence="2 3" key="1">
    <citation type="submission" date="2020-06" db="EMBL/GenBank/DDBJ databases">
        <authorList>
            <person name="Li R."/>
            <person name="Bekaert M."/>
        </authorList>
    </citation>
    <scope>NUCLEOTIDE SEQUENCE [LARGE SCALE GENOMIC DNA]</scope>
    <source>
        <strain evidence="3">wild</strain>
    </source>
</reference>